<feature type="domain" description="HVO-A0261-like N-terminal" evidence="2">
    <location>
        <begin position="91"/>
        <end position="174"/>
    </location>
</feature>
<evidence type="ECO:0000259" key="2">
    <source>
        <dbReference type="Pfam" id="PF25213"/>
    </source>
</evidence>
<gene>
    <name evidence="3" type="ORF">DP107_03210</name>
</gene>
<dbReference type="Proteomes" id="UP000319894">
    <property type="component" value="Unassembled WGS sequence"/>
</dbReference>
<dbReference type="Pfam" id="PF25213">
    <property type="entry name" value="HVO_A0261_N"/>
    <property type="match status" value="1"/>
</dbReference>
<evidence type="ECO:0000259" key="1">
    <source>
        <dbReference type="Pfam" id="PF08350"/>
    </source>
</evidence>
<protein>
    <submittedName>
        <fullName evidence="3">Uncharacterized protein</fullName>
    </submittedName>
</protein>
<dbReference type="InterPro" id="IPR013561">
    <property type="entry name" value="FilR1_middle_dom"/>
</dbReference>
<accession>A0A554NFL5</accession>
<proteinExistence type="predicted"/>
<dbReference type="RefSeq" id="WP_144260674.1">
    <property type="nucleotide sequence ID" value="NZ_QMDX01000001.1"/>
</dbReference>
<feature type="domain" description="Methanogenesis regulatory protein FilR1 middle" evidence="1">
    <location>
        <begin position="219"/>
        <end position="340"/>
    </location>
</feature>
<sequence>MHARGLIHHLCDDSQRPSGGPAAVLRSLQEGPANASELARANSISPSTVATNCRPFVEAEFLTHVGEYEFTAAGLVFFGCFGDATETLTPSEIAVLSVSEHRLPILRSIAETPGRKCDLHHQEDLPSRTTIEKTVTEFRTRDWASEDLSGVLSLTDAGRTAMAVYEEFLSATETVLAATPFLRRLGERSLTIPVAALFDATPIEESQYDTDALADAVLQLTETGADSGSVIGLVSTYSPVLLQQFATILQDDIEYRFLLDAETAQRVRSSPYRHVVETASERPGVDIRISQGALPFGFVTDGERIVVGAYGSPYEYPAGLVSTNEALVGWALDIHAGYWEEAESLSFGSTNMSARRRSM</sequence>
<reference evidence="3 4" key="1">
    <citation type="submission" date="2018-06" db="EMBL/GenBank/DDBJ databases">
        <title>Natronomonas sp. F16-60 a new haloarchaeon isolated from a solar saltern of Isla Cristina, Huelva, Spain.</title>
        <authorList>
            <person name="Duran-Viseras A."/>
            <person name="Sanchez-Porro C."/>
            <person name="Ventosa A."/>
        </authorList>
    </citation>
    <scope>NUCLEOTIDE SEQUENCE [LARGE SCALE GENOMIC DNA]</scope>
    <source>
        <strain evidence="3 4">F16-60</strain>
    </source>
</reference>
<comment type="caution">
    <text evidence="3">The sequence shown here is derived from an EMBL/GenBank/DDBJ whole genome shotgun (WGS) entry which is preliminary data.</text>
</comment>
<dbReference type="AlphaFoldDB" id="A0A554NFL5"/>
<dbReference type="OrthoDB" id="330490at2157"/>
<organism evidence="3 4">
    <name type="scientific">Haloglomus irregulare</name>
    <dbReference type="NCBI Taxonomy" id="2234134"/>
    <lineage>
        <taxon>Archaea</taxon>
        <taxon>Methanobacteriati</taxon>
        <taxon>Methanobacteriota</taxon>
        <taxon>Stenosarchaea group</taxon>
        <taxon>Halobacteria</taxon>
        <taxon>Halobacteriales</taxon>
        <taxon>Natronomonadaceae</taxon>
        <taxon>Haloglomus</taxon>
    </lineage>
</organism>
<name>A0A554NFL5_9EURY</name>
<keyword evidence="4" id="KW-1185">Reference proteome</keyword>
<dbReference type="Pfam" id="PF08350">
    <property type="entry name" value="FilR1_middle"/>
    <property type="match status" value="1"/>
</dbReference>
<dbReference type="EMBL" id="QMDX01000001">
    <property type="protein sequence ID" value="TSD16182.1"/>
    <property type="molecule type" value="Genomic_DNA"/>
</dbReference>
<evidence type="ECO:0000313" key="4">
    <source>
        <dbReference type="Proteomes" id="UP000319894"/>
    </source>
</evidence>
<evidence type="ECO:0000313" key="3">
    <source>
        <dbReference type="EMBL" id="TSD16182.1"/>
    </source>
</evidence>
<dbReference type="InParanoid" id="A0A554NFL5"/>
<dbReference type="InterPro" id="IPR057527">
    <property type="entry name" value="HVO_A0261-like_N"/>
</dbReference>